<dbReference type="AlphaFoldDB" id="A0A2A2CY41"/>
<evidence type="ECO:0000256" key="1">
    <source>
        <dbReference type="ARBA" id="ARBA00023125"/>
    </source>
</evidence>
<dbReference type="InterPro" id="IPR009057">
    <property type="entry name" value="Homeodomain-like_sf"/>
</dbReference>
<evidence type="ECO:0000259" key="3">
    <source>
        <dbReference type="PROSITE" id="PS50977"/>
    </source>
</evidence>
<comment type="caution">
    <text evidence="4">The sequence shown here is derived from an EMBL/GenBank/DDBJ whole genome shotgun (WGS) entry which is preliminary data.</text>
</comment>
<evidence type="ECO:0000313" key="5">
    <source>
        <dbReference type="Proteomes" id="UP000218944"/>
    </source>
</evidence>
<feature type="domain" description="HTH tetR-type" evidence="3">
    <location>
        <begin position="1"/>
        <end position="36"/>
    </location>
</feature>
<gene>
    <name evidence="4" type="ORF">CK936_36540</name>
</gene>
<dbReference type="SUPFAM" id="SSF46689">
    <property type="entry name" value="Homeodomain-like"/>
    <property type="match status" value="1"/>
</dbReference>
<name>A0A2A2CY41_9ACTN</name>
<evidence type="ECO:0000256" key="2">
    <source>
        <dbReference type="PROSITE-ProRule" id="PRU00335"/>
    </source>
</evidence>
<reference evidence="4 5" key="1">
    <citation type="submission" date="2017-08" db="EMBL/GenBank/DDBJ databases">
        <title>Genome sequence of Streptomyces albireticuli NRRL B-1670.</title>
        <authorList>
            <person name="Graham D.E."/>
            <person name="Mahan K.M."/>
            <person name="Klingeman D.M."/>
            <person name="Hettich R.L."/>
            <person name="Parry R.J."/>
            <person name="Spain J.C."/>
        </authorList>
    </citation>
    <scope>NUCLEOTIDE SEQUENCE [LARGE SCALE GENOMIC DNA]</scope>
    <source>
        <strain evidence="4 5">NRRL B-1670</strain>
    </source>
</reference>
<evidence type="ECO:0000313" key="4">
    <source>
        <dbReference type="EMBL" id="PAU44154.1"/>
    </source>
</evidence>
<comment type="caution">
    <text evidence="2">Lacks conserved residue(s) required for the propagation of feature annotation.</text>
</comment>
<proteinExistence type="predicted"/>
<dbReference type="Gene3D" id="1.10.357.10">
    <property type="entry name" value="Tetracycline Repressor, domain 2"/>
    <property type="match status" value="1"/>
</dbReference>
<protein>
    <submittedName>
        <fullName evidence="4">TetR family transcriptional regulator</fullName>
    </submittedName>
</protein>
<dbReference type="Proteomes" id="UP000218944">
    <property type="component" value="Unassembled WGS sequence"/>
</dbReference>
<keyword evidence="5" id="KW-1185">Reference proteome</keyword>
<dbReference type="PROSITE" id="PS50977">
    <property type="entry name" value="HTH_TETR_2"/>
    <property type="match status" value="1"/>
</dbReference>
<sequence length="36" mass="3853">MVKTGLELLAEPPLAALSTAEVARRAGISRGLLFHY</sequence>
<dbReference type="Pfam" id="PF00440">
    <property type="entry name" value="TetR_N"/>
    <property type="match status" value="1"/>
</dbReference>
<accession>A0A2A2CY41</accession>
<feature type="non-terminal residue" evidence="4">
    <location>
        <position position="36"/>
    </location>
</feature>
<dbReference type="GO" id="GO:0003677">
    <property type="term" value="F:DNA binding"/>
    <property type="evidence" value="ECO:0007669"/>
    <property type="project" value="UniProtKB-UniRule"/>
</dbReference>
<organism evidence="4 5">
    <name type="scientific">Streptomyces albireticuli</name>
    <dbReference type="NCBI Taxonomy" id="1940"/>
    <lineage>
        <taxon>Bacteria</taxon>
        <taxon>Bacillati</taxon>
        <taxon>Actinomycetota</taxon>
        <taxon>Actinomycetes</taxon>
        <taxon>Kitasatosporales</taxon>
        <taxon>Streptomycetaceae</taxon>
        <taxon>Streptomyces</taxon>
    </lineage>
</organism>
<keyword evidence="1 2" id="KW-0238">DNA-binding</keyword>
<dbReference type="InterPro" id="IPR001647">
    <property type="entry name" value="HTH_TetR"/>
</dbReference>
<dbReference type="EMBL" id="NSJV01000702">
    <property type="protein sequence ID" value="PAU44154.1"/>
    <property type="molecule type" value="Genomic_DNA"/>
</dbReference>